<evidence type="ECO:0000313" key="3">
    <source>
        <dbReference type="Proteomes" id="UP000095300"/>
    </source>
</evidence>
<dbReference type="EnsemblMetazoa" id="SCAU009011-RB">
    <property type="protein sequence ID" value="SCAU009011-PB"/>
    <property type="gene ID" value="SCAU009011"/>
</dbReference>
<dbReference type="InterPro" id="IPR052674">
    <property type="entry name" value="SelWTH-like"/>
</dbReference>
<dbReference type="GO" id="GO:0005794">
    <property type="term" value="C:Golgi apparatus"/>
    <property type="evidence" value="ECO:0007669"/>
    <property type="project" value="TreeGrafter"/>
</dbReference>
<proteinExistence type="predicted"/>
<dbReference type="AlphaFoldDB" id="A0A1I8PKZ5"/>
<reference evidence="2" key="1">
    <citation type="submission" date="2020-05" db="UniProtKB">
        <authorList>
            <consortium name="EnsemblMetazoa"/>
        </authorList>
    </citation>
    <scope>IDENTIFICATION</scope>
    <source>
        <strain evidence="2">USDA</strain>
    </source>
</reference>
<protein>
    <recommendedName>
        <fullName evidence="4">Selenoprotein BthD</fullName>
    </recommendedName>
</protein>
<evidence type="ECO:0000256" key="1">
    <source>
        <dbReference type="SAM" id="MobiDB-lite"/>
    </source>
</evidence>
<evidence type="ECO:0000313" key="2">
    <source>
        <dbReference type="EnsemblMetazoa" id="SCAU009011-PB"/>
    </source>
</evidence>
<feature type="compositionally biased region" description="Low complexity" evidence="1">
    <location>
        <begin position="168"/>
        <end position="179"/>
    </location>
</feature>
<sequence length="179" mass="19953">MPPKRKRGATSVDASKSSATKKSKASDEPPKLKKNFPVLYVECCRSCSVFKRRAEALHREIVNLLTPLKSNIELQLCVNSDGPPRRGAFEVAISMEPSDDVDQRNLIWTGIKRTPRAQKFPAAEDMAEVIKKHLKLVSSDVSPLKQEESEQDEPDAKISTSDEEKPQKSSYSKGGRSKK</sequence>
<feature type="compositionally biased region" description="Low complexity" evidence="1">
    <location>
        <begin position="9"/>
        <end position="20"/>
    </location>
</feature>
<organism evidence="2 3">
    <name type="scientific">Stomoxys calcitrans</name>
    <name type="common">Stable fly</name>
    <name type="synonym">Conops calcitrans</name>
    <dbReference type="NCBI Taxonomy" id="35570"/>
    <lineage>
        <taxon>Eukaryota</taxon>
        <taxon>Metazoa</taxon>
        <taxon>Ecdysozoa</taxon>
        <taxon>Arthropoda</taxon>
        <taxon>Hexapoda</taxon>
        <taxon>Insecta</taxon>
        <taxon>Pterygota</taxon>
        <taxon>Neoptera</taxon>
        <taxon>Endopterygota</taxon>
        <taxon>Diptera</taxon>
        <taxon>Brachycera</taxon>
        <taxon>Muscomorpha</taxon>
        <taxon>Muscoidea</taxon>
        <taxon>Muscidae</taxon>
        <taxon>Stomoxys</taxon>
    </lineage>
</organism>
<dbReference type="RefSeq" id="XP_013100774.1">
    <property type="nucleotide sequence ID" value="XM_013245320.2"/>
</dbReference>
<dbReference type="VEuPathDB" id="VectorBase:SCAU009011"/>
<name>A0A1I8PKZ5_STOCA</name>
<feature type="compositionally biased region" description="Basic and acidic residues" evidence="1">
    <location>
        <begin position="154"/>
        <end position="167"/>
    </location>
</feature>
<dbReference type="PANTHER" id="PTHR33638">
    <property type="entry name" value="SELENOPROTEIN H"/>
    <property type="match status" value="1"/>
</dbReference>
<dbReference type="PANTHER" id="PTHR33638:SF1">
    <property type="entry name" value="SELENOPROTEIN H"/>
    <property type="match status" value="1"/>
</dbReference>
<dbReference type="GeneID" id="106082669"/>
<dbReference type="EnsemblMetazoa" id="SCAU009011-RA">
    <property type="protein sequence ID" value="SCAU009011-PA"/>
    <property type="gene ID" value="SCAU009011"/>
</dbReference>
<feature type="region of interest" description="Disordered" evidence="1">
    <location>
        <begin position="1"/>
        <end position="32"/>
    </location>
</feature>
<keyword evidence="3" id="KW-1185">Reference proteome</keyword>
<dbReference type="STRING" id="35570.A0A1I8PKZ5"/>
<dbReference type="Proteomes" id="UP000095300">
    <property type="component" value="Unassembled WGS sequence"/>
</dbReference>
<evidence type="ECO:0008006" key="4">
    <source>
        <dbReference type="Google" id="ProtNLM"/>
    </source>
</evidence>
<feature type="region of interest" description="Disordered" evidence="1">
    <location>
        <begin position="139"/>
        <end position="179"/>
    </location>
</feature>
<accession>A0A1I8PKZ5</accession>
<dbReference type="RefSeq" id="XP_013100772.1">
    <property type="nucleotide sequence ID" value="XM_013245318.2"/>
</dbReference>